<feature type="domain" description="YqgF/RNase H-like" evidence="6">
    <location>
        <begin position="19"/>
        <end position="118"/>
    </location>
</feature>
<comment type="function">
    <text evidence="5">Could be a nuclease involved in processing of the 5'-end of pre-16S rRNA.</text>
</comment>
<dbReference type="InterPro" id="IPR006641">
    <property type="entry name" value="YqgF/RNaseH-like_dom"/>
</dbReference>
<comment type="subcellular location">
    <subcellularLocation>
        <location evidence="5">Cytoplasm</location>
    </subcellularLocation>
</comment>
<dbReference type="GO" id="GO:0005829">
    <property type="term" value="C:cytosol"/>
    <property type="evidence" value="ECO:0007669"/>
    <property type="project" value="TreeGrafter"/>
</dbReference>
<name>A0A7C2K2D7_UNCW3</name>
<dbReference type="EMBL" id="DSOL01000201">
    <property type="protein sequence ID" value="HEN28408.1"/>
    <property type="molecule type" value="Genomic_DNA"/>
</dbReference>
<dbReference type="AlphaFoldDB" id="A0A7C2K2D7"/>
<dbReference type="InterPro" id="IPR012337">
    <property type="entry name" value="RNaseH-like_sf"/>
</dbReference>
<comment type="similarity">
    <text evidence="5">Belongs to the YqgF HJR family.</text>
</comment>
<dbReference type="CDD" id="cd16964">
    <property type="entry name" value="YqgF"/>
    <property type="match status" value="1"/>
</dbReference>
<dbReference type="HAMAP" id="MF_00651">
    <property type="entry name" value="Nuclease_YqgF"/>
    <property type="match status" value="1"/>
</dbReference>
<dbReference type="EMBL" id="DTDJ01000046">
    <property type="protein sequence ID" value="HGL18092.1"/>
    <property type="molecule type" value="Genomic_DNA"/>
</dbReference>
<dbReference type="EC" id="3.1.-.-" evidence="5"/>
<dbReference type="PANTHER" id="PTHR33317:SF4">
    <property type="entry name" value="POLYNUCLEOTIDYL TRANSFERASE, RIBONUCLEASE H-LIKE SUPERFAMILY PROTEIN"/>
    <property type="match status" value="1"/>
</dbReference>
<dbReference type="GO" id="GO:0000967">
    <property type="term" value="P:rRNA 5'-end processing"/>
    <property type="evidence" value="ECO:0007669"/>
    <property type="project" value="UniProtKB-UniRule"/>
</dbReference>
<evidence type="ECO:0000259" key="6">
    <source>
        <dbReference type="SMART" id="SM00732"/>
    </source>
</evidence>
<keyword evidence="1 5" id="KW-0963">Cytoplasm</keyword>
<dbReference type="GO" id="GO:0016788">
    <property type="term" value="F:hydrolase activity, acting on ester bonds"/>
    <property type="evidence" value="ECO:0007669"/>
    <property type="project" value="UniProtKB-UniRule"/>
</dbReference>
<evidence type="ECO:0000256" key="3">
    <source>
        <dbReference type="ARBA" id="ARBA00022722"/>
    </source>
</evidence>
<dbReference type="PANTHER" id="PTHR33317">
    <property type="entry name" value="POLYNUCLEOTIDYL TRANSFERASE, RIBONUCLEASE H-LIKE SUPERFAMILY PROTEIN"/>
    <property type="match status" value="1"/>
</dbReference>
<keyword evidence="3 5" id="KW-0540">Nuclease</keyword>
<evidence type="ECO:0000313" key="7">
    <source>
        <dbReference type="EMBL" id="HEN28408.1"/>
    </source>
</evidence>
<dbReference type="InterPro" id="IPR037027">
    <property type="entry name" value="YqgF/RNaseH-like_dom_sf"/>
</dbReference>
<dbReference type="GO" id="GO:0004518">
    <property type="term" value="F:nuclease activity"/>
    <property type="evidence" value="ECO:0007669"/>
    <property type="project" value="UniProtKB-KW"/>
</dbReference>
<dbReference type="SMART" id="SM00732">
    <property type="entry name" value="YqgFc"/>
    <property type="match status" value="1"/>
</dbReference>
<proteinExistence type="inferred from homology"/>
<dbReference type="Pfam" id="PF03652">
    <property type="entry name" value="RuvX"/>
    <property type="match status" value="1"/>
</dbReference>
<accession>A0A7C2K2D7</accession>
<organism evidence="7">
    <name type="scientific">candidate division WOR-3 bacterium</name>
    <dbReference type="NCBI Taxonomy" id="2052148"/>
    <lineage>
        <taxon>Bacteria</taxon>
        <taxon>Bacteria division WOR-3</taxon>
    </lineage>
</organism>
<evidence type="ECO:0000313" key="8">
    <source>
        <dbReference type="EMBL" id="HGL18092.1"/>
    </source>
</evidence>
<keyword evidence="4 5" id="KW-0378">Hydrolase</keyword>
<comment type="caution">
    <text evidence="7">The sequence shown here is derived from an EMBL/GenBank/DDBJ whole genome shotgun (WGS) entry which is preliminary data.</text>
</comment>
<reference evidence="7" key="1">
    <citation type="journal article" date="2020" name="mSystems">
        <title>Genome- and Community-Level Interaction Insights into Carbon Utilization and Element Cycling Functions of Hydrothermarchaeota in Hydrothermal Sediment.</title>
        <authorList>
            <person name="Zhou Z."/>
            <person name="Liu Y."/>
            <person name="Xu W."/>
            <person name="Pan J."/>
            <person name="Luo Z.H."/>
            <person name="Li M."/>
        </authorList>
    </citation>
    <scope>NUCLEOTIDE SEQUENCE [LARGE SCALE GENOMIC DNA]</scope>
    <source>
        <strain evidence="7">SpSt-34</strain>
        <strain evidence="8">SpSt-69</strain>
    </source>
</reference>
<evidence type="ECO:0000256" key="2">
    <source>
        <dbReference type="ARBA" id="ARBA00022517"/>
    </source>
</evidence>
<dbReference type="SUPFAM" id="SSF53098">
    <property type="entry name" value="Ribonuclease H-like"/>
    <property type="match status" value="1"/>
</dbReference>
<dbReference type="NCBIfam" id="TIGR00250">
    <property type="entry name" value="RNAse_H_YqgF"/>
    <property type="match status" value="1"/>
</dbReference>
<evidence type="ECO:0000256" key="5">
    <source>
        <dbReference type="HAMAP-Rule" id="MF_00651"/>
    </source>
</evidence>
<keyword evidence="2 5" id="KW-0690">Ribosome biogenesis</keyword>
<evidence type="ECO:0000256" key="4">
    <source>
        <dbReference type="ARBA" id="ARBA00022801"/>
    </source>
</evidence>
<gene>
    <name evidence="7" type="primary">ruvX</name>
    <name evidence="7" type="ORF">ENQ77_07165</name>
    <name evidence="8" type="ORF">ENU66_07180</name>
</gene>
<protein>
    <recommendedName>
        <fullName evidence="5">Putative pre-16S rRNA nuclease</fullName>
        <ecNumber evidence="5">3.1.-.-</ecNumber>
    </recommendedName>
</protein>
<sequence length="158" mass="18265">MIPHCWEHTILPMKKERFGRVLAVDYGKKRVGLAWSDEMRLVVTPLKAFDNDETLMQRLISLIKENNVTEVVFGIPIRMSGEEGEIAEEIREFAHELSKRVPGVVVDFFDESLTSKDAETLFRAKHGRHPVGKKDKYLVDSYSAAILLEEFLRRDEDF</sequence>
<dbReference type="InterPro" id="IPR005227">
    <property type="entry name" value="YqgF"/>
</dbReference>
<evidence type="ECO:0000256" key="1">
    <source>
        <dbReference type="ARBA" id="ARBA00022490"/>
    </source>
</evidence>
<dbReference type="Gene3D" id="3.30.420.140">
    <property type="entry name" value="YqgF/RNase H-like domain"/>
    <property type="match status" value="1"/>
</dbReference>